<keyword evidence="4" id="KW-1185">Reference proteome</keyword>
<sequence length="508" mass="55501">MHLRLLLGLRHRLLGGALARGSLLEPGVDVPSVELPRPPRQSQRDRRRAYGHRRDDEERLPVAERAGARDALSGHRRHGALPRCLPVVHAAGDADVEDIGADGAGHVPDVVEGGVVLEAEELGDDGQDHRVRRPEAESDHHRRHVQRPRHAERDEEVSRHGEEEHACHQQRPRDAVVRQERLRGEAGGHAAEVVPDADEGDEGGDAALRVPQRLADLAHVVDGRQRPADAEHRRREQQQHVHAHQRLQDRVVLAARRRPQRGQKSRTRRRRRGGFLRPLLRGRGHRRGQNRRVSVRRGRVRDVVDERLGVDAAAAGAVEGEVELGEDGAAEPDKPLEETKHDAAALGEVLDAGDERAGVGERLRIRPDGDVEADEPERRRGADAAGDGEVEHEVAAEVHGGADGEDEPGRGYLGDEAGVDADVGADVLEEADGVELLLGVAQRGLDVLGVDGEDVGGAGRGHDEEGAVRHEPPPAQHLRRERRRGGFPWAGVVGWRQVTAKVGQAARQ</sequence>
<dbReference type="eggNOG" id="ENOG502R6DB">
    <property type="taxonomic scope" value="Eukaryota"/>
</dbReference>
<feature type="compositionally biased region" description="Basic and acidic residues" evidence="1">
    <location>
        <begin position="353"/>
        <end position="369"/>
    </location>
</feature>
<feature type="compositionally biased region" description="Acidic residues" evidence="1">
    <location>
        <begin position="195"/>
        <end position="204"/>
    </location>
</feature>
<proteinExistence type="predicted"/>
<evidence type="ECO:0000313" key="3">
    <source>
        <dbReference type="EnsemblPlants" id="KQL17432"/>
    </source>
</evidence>
<feature type="compositionally biased region" description="Basic and acidic residues" evidence="1">
    <location>
        <begin position="126"/>
        <end position="140"/>
    </location>
</feature>
<feature type="compositionally biased region" description="Basic and acidic residues" evidence="1">
    <location>
        <begin position="331"/>
        <end position="343"/>
    </location>
</feature>
<dbReference type="AlphaFoldDB" id="K3Z5I4"/>
<dbReference type="OMA" id="GQDHRVR"/>
<feature type="compositionally biased region" description="Basic and acidic residues" evidence="1">
    <location>
        <begin position="460"/>
        <end position="472"/>
    </location>
</feature>
<dbReference type="HOGENOM" id="CLU_536834_0_0_1"/>
<reference evidence="4" key="1">
    <citation type="journal article" date="2012" name="Nat. Biotechnol.">
        <title>Reference genome sequence of the model plant Setaria.</title>
        <authorList>
            <person name="Bennetzen J.L."/>
            <person name="Schmutz J."/>
            <person name="Wang H."/>
            <person name="Percifield R."/>
            <person name="Hawkins J."/>
            <person name="Pontaroli A.C."/>
            <person name="Estep M."/>
            <person name="Feng L."/>
            <person name="Vaughn J.N."/>
            <person name="Grimwood J."/>
            <person name="Jenkins J."/>
            <person name="Barry K."/>
            <person name="Lindquist E."/>
            <person name="Hellsten U."/>
            <person name="Deshpande S."/>
            <person name="Wang X."/>
            <person name="Wu X."/>
            <person name="Mitros T."/>
            <person name="Triplett J."/>
            <person name="Yang X."/>
            <person name="Ye C.Y."/>
            <person name="Mauro-Herrera M."/>
            <person name="Wang L."/>
            <person name="Li P."/>
            <person name="Sharma M."/>
            <person name="Sharma R."/>
            <person name="Ronald P.C."/>
            <person name="Panaud O."/>
            <person name="Kellogg E.A."/>
            <person name="Brutnell T.P."/>
            <person name="Doust A.N."/>
            <person name="Tuskan G.A."/>
            <person name="Rokhsar D."/>
            <person name="Devos K.M."/>
        </authorList>
    </citation>
    <scope>NUCLEOTIDE SEQUENCE [LARGE SCALE GENOMIC DNA]</scope>
    <source>
        <strain evidence="4">cv. Yugu1</strain>
    </source>
</reference>
<dbReference type="Proteomes" id="UP000004995">
    <property type="component" value="Unassembled WGS sequence"/>
</dbReference>
<feature type="compositionally biased region" description="Acidic residues" evidence="1">
    <location>
        <begin position="321"/>
        <end position="330"/>
    </location>
</feature>
<feature type="chain" id="PRO_5010127507" evidence="2">
    <location>
        <begin position="20"/>
        <end position="508"/>
    </location>
</feature>
<evidence type="ECO:0000313" key="4">
    <source>
        <dbReference type="Proteomes" id="UP000004995"/>
    </source>
</evidence>
<feature type="compositionally biased region" description="Basic and acidic residues" evidence="1">
    <location>
        <begin position="149"/>
        <end position="186"/>
    </location>
</feature>
<feature type="region of interest" description="Disordered" evidence="1">
    <location>
        <begin position="120"/>
        <end position="204"/>
    </location>
</feature>
<protein>
    <submittedName>
        <fullName evidence="3">Uncharacterized protein</fullName>
    </submittedName>
</protein>
<evidence type="ECO:0000256" key="1">
    <source>
        <dbReference type="SAM" id="MobiDB-lite"/>
    </source>
</evidence>
<feature type="signal peptide" evidence="2">
    <location>
        <begin position="1"/>
        <end position="19"/>
    </location>
</feature>
<dbReference type="Gramene" id="KQL17432">
    <property type="protein sequence ID" value="KQL17432"/>
    <property type="gene ID" value="SETIT_021802mg"/>
</dbReference>
<accession>K3Z5I4</accession>
<feature type="region of interest" description="Disordered" evidence="1">
    <location>
        <begin position="452"/>
        <end position="483"/>
    </location>
</feature>
<feature type="compositionally biased region" description="Basic and acidic residues" evidence="1">
    <location>
        <begin position="52"/>
        <end position="68"/>
    </location>
</feature>
<dbReference type="FunCoup" id="K3Z5I4">
    <property type="interactions" value="235"/>
</dbReference>
<feature type="region of interest" description="Disordered" evidence="1">
    <location>
        <begin position="30"/>
        <end position="76"/>
    </location>
</feature>
<dbReference type="EMBL" id="AGNK02002151">
    <property type="status" value="NOT_ANNOTATED_CDS"/>
    <property type="molecule type" value="Genomic_DNA"/>
</dbReference>
<name>K3Z5I4_SETIT</name>
<reference evidence="3" key="2">
    <citation type="submission" date="2018-08" db="UniProtKB">
        <authorList>
            <consortium name="EnsemblPlants"/>
        </authorList>
    </citation>
    <scope>IDENTIFICATION</scope>
    <source>
        <strain evidence="3">Yugu1</strain>
    </source>
</reference>
<organism evidence="3 4">
    <name type="scientific">Setaria italica</name>
    <name type="common">Foxtail millet</name>
    <name type="synonym">Panicum italicum</name>
    <dbReference type="NCBI Taxonomy" id="4555"/>
    <lineage>
        <taxon>Eukaryota</taxon>
        <taxon>Viridiplantae</taxon>
        <taxon>Streptophyta</taxon>
        <taxon>Embryophyta</taxon>
        <taxon>Tracheophyta</taxon>
        <taxon>Spermatophyta</taxon>
        <taxon>Magnoliopsida</taxon>
        <taxon>Liliopsida</taxon>
        <taxon>Poales</taxon>
        <taxon>Poaceae</taxon>
        <taxon>PACMAD clade</taxon>
        <taxon>Panicoideae</taxon>
        <taxon>Panicodae</taxon>
        <taxon>Paniceae</taxon>
        <taxon>Cenchrinae</taxon>
        <taxon>Setaria</taxon>
    </lineage>
</organism>
<evidence type="ECO:0000256" key="2">
    <source>
        <dbReference type="SAM" id="SignalP"/>
    </source>
</evidence>
<feature type="region of interest" description="Disordered" evidence="1">
    <location>
        <begin position="398"/>
        <end position="417"/>
    </location>
</feature>
<keyword evidence="2" id="KW-0732">Signal</keyword>
<dbReference type="EnsemblPlants" id="KQL17432">
    <property type="protein sequence ID" value="KQL17432"/>
    <property type="gene ID" value="SETIT_021802mg"/>
</dbReference>
<dbReference type="InParanoid" id="K3Z5I4"/>
<feature type="region of interest" description="Disordered" evidence="1">
    <location>
        <begin position="321"/>
        <end position="390"/>
    </location>
</feature>